<reference evidence="2" key="3">
    <citation type="submission" date="2022-06" db="UniProtKB">
        <authorList>
            <consortium name="EnsemblPlants"/>
        </authorList>
    </citation>
    <scope>IDENTIFICATION</scope>
</reference>
<name>A0A8R7UZR2_TRIUA</name>
<feature type="transmembrane region" description="Helical" evidence="1">
    <location>
        <begin position="33"/>
        <end position="51"/>
    </location>
</feature>
<dbReference type="EnsemblPlants" id="TuG1812G0700000090.01.T01">
    <property type="protein sequence ID" value="TuG1812G0700000090.01.T01.cds239225"/>
    <property type="gene ID" value="TuG1812G0700000090.01"/>
</dbReference>
<keyword evidence="3" id="KW-1185">Reference proteome</keyword>
<protein>
    <submittedName>
        <fullName evidence="2">Uncharacterized protein</fullName>
    </submittedName>
</protein>
<dbReference type="AlphaFoldDB" id="A0A8R7UZR2"/>
<dbReference type="Gramene" id="TuG1812G0700000090.01.T01">
    <property type="protein sequence ID" value="TuG1812G0700000090.01.T01.cds239225"/>
    <property type="gene ID" value="TuG1812G0700000090.01"/>
</dbReference>
<reference evidence="2" key="2">
    <citation type="submission" date="2018-03" db="EMBL/GenBank/DDBJ databases">
        <title>The Triticum urartu genome reveals the dynamic nature of wheat genome evolution.</title>
        <authorList>
            <person name="Ling H."/>
            <person name="Ma B."/>
            <person name="Shi X."/>
            <person name="Liu H."/>
            <person name="Dong L."/>
            <person name="Sun H."/>
            <person name="Cao Y."/>
            <person name="Gao Q."/>
            <person name="Zheng S."/>
            <person name="Li Y."/>
            <person name="Yu Y."/>
            <person name="Du H."/>
            <person name="Qi M."/>
            <person name="Li Y."/>
            <person name="Yu H."/>
            <person name="Cui Y."/>
            <person name="Wang N."/>
            <person name="Chen C."/>
            <person name="Wu H."/>
            <person name="Zhao Y."/>
            <person name="Zhang J."/>
            <person name="Li Y."/>
            <person name="Zhou W."/>
            <person name="Zhang B."/>
            <person name="Hu W."/>
            <person name="Eijk M."/>
            <person name="Tang J."/>
            <person name="Witsenboer H."/>
            <person name="Zhao S."/>
            <person name="Li Z."/>
            <person name="Zhang A."/>
            <person name="Wang D."/>
            <person name="Liang C."/>
        </authorList>
    </citation>
    <scope>NUCLEOTIDE SEQUENCE [LARGE SCALE GENOMIC DNA]</scope>
    <source>
        <strain evidence="2">cv. G1812</strain>
    </source>
</reference>
<reference evidence="3" key="1">
    <citation type="journal article" date="2013" name="Nature">
        <title>Draft genome of the wheat A-genome progenitor Triticum urartu.</title>
        <authorList>
            <person name="Ling H.Q."/>
            <person name="Zhao S."/>
            <person name="Liu D."/>
            <person name="Wang J."/>
            <person name="Sun H."/>
            <person name="Zhang C."/>
            <person name="Fan H."/>
            <person name="Li D."/>
            <person name="Dong L."/>
            <person name="Tao Y."/>
            <person name="Gao C."/>
            <person name="Wu H."/>
            <person name="Li Y."/>
            <person name="Cui Y."/>
            <person name="Guo X."/>
            <person name="Zheng S."/>
            <person name="Wang B."/>
            <person name="Yu K."/>
            <person name="Liang Q."/>
            <person name="Yang W."/>
            <person name="Lou X."/>
            <person name="Chen J."/>
            <person name="Feng M."/>
            <person name="Jian J."/>
            <person name="Zhang X."/>
            <person name="Luo G."/>
            <person name="Jiang Y."/>
            <person name="Liu J."/>
            <person name="Wang Z."/>
            <person name="Sha Y."/>
            <person name="Zhang B."/>
            <person name="Wu H."/>
            <person name="Tang D."/>
            <person name="Shen Q."/>
            <person name="Xue P."/>
            <person name="Zou S."/>
            <person name="Wang X."/>
            <person name="Liu X."/>
            <person name="Wang F."/>
            <person name="Yang Y."/>
            <person name="An X."/>
            <person name="Dong Z."/>
            <person name="Zhang K."/>
            <person name="Zhang X."/>
            <person name="Luo M.C."/>
            <person name="Dvorak J."/>
            <person name="Tong Y."/>
            <person name="Wang J."/>
            <person name="Yang H."/>
            <person name="Li Z."/>
            <person name="Wang D."/>
            <person name="Zhang A."/>
            <person name="Wang J."/>
        </authorList>
    </citation>
    <scope>NUCLEOTIDE SEQUENCE</scope>
    <source>
        <strain evidence="3">cv. G1812</strain>
    </source>
</reference>
<dbReference type="Proteomes" id="UP000015106">
    <property type="component" value="Chromosome 7"/>
</dbReference>
<evidence type="ECO:0000256" key="1">
    <source>
        <dbReference type="SAM" id="Phobius"/>
    </source>
</evidence>
<organism evidence="2 3">
    <name type="scientific">Triticum urartu</name>
    <name type="common">Red wild einkorn</name>
    <name type="synonym">Crithodium urartu</name>
    <dbReference type="NCBI Taxonomy" id="4572"/>
    <lineage>
        <taxon>Eukaryota</taxon>
        <taxon>Viridiplantae</taxon>
        <taxon>Streptophyta</taxon>
        <taxon>Embryophyta</taxon>
        <taxon>Tracheophyta</taxon>
        <taxon>Spermatophyta</taxon>
        <taxon>Magnoliopsida</taxon>
        <taxon>Liliopsida</taxon>
        <taxon>Poales</taxon>
        <taxon>Poaceae</taxon>
        <taxon>BOP clade</taxon>
        <taxon>Pooideae</taxon>
        <taxon>Triticodae</taxon>
        <taxon>Triticeae</taxon>
        <taxon>Triticinae</taxon>
        <taxon>Triticum</taxon>
    </lineage>
</organism>
<feature type="transmembrane region" description="Helical" evidence="1">
    <location>
        <begin position="9"/>
        <end position="27"/>
    </location>
</feature>
<sequence>MSSRSDAKIIAEIVCGINNFLVHVFPIKVPDGYIMVCCTSFDVSILFFFLFQCHVTSVMTNIKDITTGIITSKLASDVFRCLLLRGRSQGGKTFTTPHNFLLFLNHFIGASSKNLSMWH</sequence>
<keyword evidence="1" id="KW-1133">Transmembrane helix</keyword>
<accession>A0A8R7UZR2</accession>
<evidence type="ECO:0000313" key="3">
    <source>
        <dbReference type="Proteomes" id="UP000015106"/>
    </source>
</evidence>
<keyword evidence="1" id="KW-0472">Membrane</keyword>
<evidence type="ECO:0000313" key="2">
    <source>
        <dbReference type="EnsemblPlants" id="TuG1812G0700000090.01.T01.cds239225"/>
    </source>
</evidence>
<proteinExistence type="predicted"/>
<keyword evidence="1" id="KW-0812">Transmembrane</keyword>